<organism evidence="1 2">
    <name type="scientific">Algoriphagus halophytocola</name>
    <dbReference type="NCBI Taxonomy" id="2991499"/>
    <lineage>
        <taxon>Bacteria</taxon>
        <taxon>Pseudomonadati</taxon>
        <taxon>Bacteroidota</taxon>
        <taxon>Cytophagia</taxon>
        <taxon>Cytophagales</taxon>
        <taxon>Cyclobacteriaceae</taxon>
        <taxon>Algoriphagus</taxon>
    </lineage>
</organism>
<accession>A0ABY6MF91</accession>
<reference evidence="1" key="1">
    <citation type="submission" date="2022-10" db="EMBL/GenBank/DDBJ databases">
        <title>Algoriphagus sp. a novel bacteria isolate from halophytes salicornia europaea.</title>
        <authorList>
            <person name="Peng Y."/>
            <person name="Jiang L."/>
            <person name="Lee J."/>
        </authorList>
    </citation>
    <scope>NUCLEOTIDE SEQUENCE</scope>
    <source>
        <strain evidence="1">TR-M5</strain>
    </source>
</reference>
<dbReference type="Proteomes" id="UP001163156">
    <property type="component" value="Chromosome"/>
</dbReference>
<evidence type="ECO:0000313" key="2">
    <source>
        <dbReference type="Proteomes" id="UP001163156"/>
    </source>
</evidence>
<gene>
    <name evidence="1" type="ORF">OM944_13090</name>
</gene>
<dbReference type="InterPro" id="IPR008969">
    <property type="entry name" value="CarboxyPept-like_regulatory"/>
</dbReference>
<sequence>MLNKLADQIKKGMMQAVKTIIIFILITNILSCSSKYYNGTLSGSIVDAKNNNSIDQVTLLLKHKDSLLYKDHYVSGKISDAKGKFSINYKGDINDYALYIAKLGYFPQTLKNLSSIDYPLEIKLDQDTTIHVDFVPAKFL</sequence>
<proteinExistence type="predicted"/>
<protein>
    <submittedName>
        <fullName evidence="1">Carboxypeptidase-like regulatory domain-containing protein</fullName>
    </submittedName>
</protein>
<dbReference type="RefSeq" id="WP_264808067.1">
    <property type="nucleotide sequence ID" value="NZ_CP110226.1"/>
</dbReference>
<dbReference type="EMBL" id="CP110226">
    <property type="protein sequence ID" value="UZD21595.1"/>
    <property type="molecule type" value="Genomic_DNA"/>
</dbReference>
<evidence type="ECO:0000313" key="1">
    <source>
        <dbReference type="EMBL" id="UZD21595.1"/>
    </source>
</evidence>
<name>A0ABY6MF91_9BACT</name>
<dbReference type="SUPFAM" id="SSF49464">
    <property type="entry name" value="Carboxypeptidase regulatory domain-like"/>
    <property type="match status" value="1"/>
</dbReference>
<keyword evidence="2" id="KW-1185">Reference proteome</keyword>